<accession>A0AAP6MM57</accession>
<protein>
    <submittedName>
        <fullName evidence="1">Type I-U CRISPR-associated protein Csb2</fullName>
    </submittedName>
</protein>
<dbReference type="EMBL" id="JAYGII010000060">
    <property type="protein sequence ID" value="MEA5446805.1"/>
    <property type="molecule type" value="Genomic_DNA"/>
</dbReference>
<reference evidence="1 2" key="1">
    <citation type="submission" date="2023-12" db="EMBL/GenBank/DDBJ databases">
        <title>Whole-genome sequencing of halo(alkali)philic microorganisms from hypersaline lakes.</title>
        <authorList>
            <person name="Sorokin D.Y."/>
            <person name="Merkel A.Y."/>
            <person name="Messina E."/>
            <person name="Yakimov M."/>
        </authorList>
    </citation>
    <scope>NUCLEOTIDE SEQUENCE [LARGE SCALE GENOMIC DNA]</scope>
    <source>
        <strain evidence="1 2">AB-CW1</strain>
    </source>
</reference>
<dbReference type="NCBIfam" id="TIGR02165">
    <property type="entry name" value="cas5_6_GSU0054"/>
    <property type="match status" value="1"/>
</dbReference>
<evidence type="ECO:0000313" key="1">
    <source>
        <dbReference type="EMBL" id="MEA5446805.1"/>
    </source>
</evidence>
<comment type="caution">
    <text evidence="1">The sequence shown here is derived from an EMBL/GenBank/DDBJ whole genome shotgun (WGS) entry which is preliminary data.</text>
</comment>
<proteinExistence type="predicted"/>
<dbReference type="RefSeq" id="WP_346053351.1">
    <property type="nucleotide sequence ID" value="NZ_JAYGII010000060.1"/>
</dbReference>
<keyword evidence="2" id="KW-1185">Reference proteome</keyword>
<sequence>MLTLGIRYLNGFSAAAAPDDMERAEWPPHPGRVFMALAAAHFQTGADQTERQALLWLEGADRGGEITAPAVAASEATQRAIVKHYVPVNDRAGPAKALLHSLPLTRARQERVFARAWLEEDTAYLLWRDLEPPPHYREALAKLCAKVTRIGHSTSLVQMWVAEAAEAGEPNWVPDDNRAIEDLRIAGPGTLEYLERQYNTPAVEDYANLKAQEMEAESPKIKREIRKQLSEDFENQPPPQQRPTLPLRQGYAPPLPDQAPAIVGTVFTPHLLTVQLKPESSTYKALDLTSTLNVINRMREAILSHSNDLSAPVRRLLSGHSVKGGPSDQPHLAFLPQAFVGSKHADGHLMGLGLALPADISRTDRREALRAIAGVRDLKLGPLGCWHIEPIIASRPPWNLRPNAWTAYERGARHWSTVTPIVFDRHPKTKDRTQYQEEVAQMITRACNRIDLPKPKDIIATHISAHPGVPPAFQFPRIKRKDGSERRHVHAILIFDEPVCGPILLGAGRFRGYGACRPL</sequence>
<dbReference type="Proteomes" id="UP001302316">
    <property type="component" value="Unassembled WGS sequence"/>
</dbReference>
<gene>
    <name evidence="1" type="primary">csb2</name>
    <name evidence="1" type="ORF">VCB98_13340</name>
</gene>
<dbReference type="InterPro" id="IPR019089">
    <property type="entry name" value="Cas_GSU0054"/>
</dbReference>
<evidence type="ECO:0000313" key="2">
    <source>
        <dbReference type="Proteomes" id="UP001302316"/>
    </source>
</evidence>
<dbReference type="AlphaFoldDB" id="A0AAP6MM57"/>
<dbReference type="Pfam" id="PF09609">
    <property type="entry name" value="Cas_GSU0054"/>
    <property type="match status" value="2"/>
</dbReference>
<name>A0AAP6MM57_9GAMM</name>
<organism evidence="1 2">
    <name type="scientific">Natronospira elongata</name>
    <dbReference type="NCBI Taxonomy" id="3110268"/>
    <lineage>
        <taxon>Bacteria</taxon>
        <taxon>Pseudomonadati</taxon>
        <taxon>Pseudomonadota</taxon>
        <taxon>Gammaproteobacteria</taxon>
        <taxon>Natronospirales</taxon>
        <taxon>Natronospiraceae</taxon>
        <taxon>Natronospira</taxon>
    </lineage>
</organism>